<organism evidence="1 2">
    <name type="scientific">Leptospira weilii str. 2006001855</name>
    <dbReference type="NCBI Taxonomy" id="996804"/>
    <lineage>
        <taxon>Bacteria</taxon>
        <taxon>Pseudomonadati</taxon>
        <taxon>Spirochaetota</taxon>
        <taxon>Spirochaetia</taxon>
        <taxon>Leptospirales</taxon>
        <taxon>Leptospiraceae</taxon>
        <taxon>Leptospira</taxon>
    </lineage>
</organism>
<protein>
    <submittedName>
        <fullName evidence="1">Uncharacterized protein</fullName>
    </submittedName>
</protein>
<dbReference type="Proteomes" id="UP000012101">
    <property type="component" value="Unassembled WGS sequence"/>
</dbReference>
<dbReference type="AlphaFoldDB" id="M6FSI3"/>
<comment type="caution">
    <text evidence="1">The sequence shown here is derived from an EMBL/GenBank/DDBJ whole genome shotgun (WGS) entry which is preliminary data.</text>
</comment>
<evidence type="ECO:0000313" key="2">
    <source>
        <dbReference type="Proteomes" id="UP000012101"/>
    </source>
</evidence>
<dbReference type="EMBL" id="AFJM02000034">
    <property type="protein sequence ID" value="EMM73019.1"/>
    <property type="molecule type" value="Genomic_DNA"/>
</dbReference>
<proteinExistence type="predicted"/>
<reference evidence="1 2" key="1">
    <citation type="submission" date="2013-01" db="EMBL/GenBank/DDBJ databases">
        <authorList>
            <person name="Harkins D.M."/>
            <person name="Durkin A.S."/>
            <person name="Brinkac L.M."/>
            <person name="Haft D.H."/>
            <person name="Selengut J.D."/>
            <person name="Sanka R."/>
            <person name="DePew J."/>
            <person name="Purushe J."/>
            <person name="Hospenthal D.R."/>
            <person name="Murray C.K."/>
            <person name="Pimentel G."/>
            <person name="Wasfy M."/>
            <person name="Vinetz J.M."/>
            <person name="Sutton G.G."/>
            <person name="Nierman W.C."/>
            <person name="Fouts D.E."/>
        </authorList>
    </citation>
    <scope>NUCLEOTIDE SEQUENCE [LARGE SCALE GENOMIC DNA]</scope>
    <source>
        <strain evidence="1 2">2006001855</strain>
    </source>
</reference>
<gene>
    <name evidence="1" type="ORF">LEP1GSC038_2498</name>
</gene>
<evidence type="ECO:0000313" key="1">
    <source>
        <dbReference type="EMBL" id="EMM73019.1"/>
    </source>
</evidence>
<accession>M6FSI3</accession>
<sequence>MLFFAFRFLGRGFFKFYSFETDGRTLSGSSWGKISIGFGFLAEWRVGLKSQ</sequence>
<name>M6FSI3_9LEPT</name>